<dbReference type="AlphaFoldDB" id="A0A2K3QF65"/>
<name>A0A2K3QF65_9HYPO</name>
<dbReference type="GO" id="GO:0070772">
    <property type="term" value="C:PAS complex"/>
    <property type="evidence" value="ECO:0007669"/>
    <property type="project" value="TreeGrafter"/>
</dbReference>
<keyword evidence="2" id="KW-1133">Transmembrane helix</keyword>
<proteinExistence type="predicted"/>
<dbReference type="GO" id="GO:0010513">
    <property type="term" value="P:positive regulation of phosphatidylinositol biosynthetic process"/>
    <property type="evidence" value="ECO:0007669"/>
    <property type="project" value="TreeGrafter"/>
</dbReference>
<feature type="compositionally biased region" description="Polar residues" evidence="1">
    <location>
        <begin position="550"/>
        <end position="565"/>
    </location>
</feature>
<feature type="compositionally biased region" description="Polar residues" evidence="1">
    <location>
        <begin position="232"/>
        <end position="241"/>
    </location>
</feature>
<dbReference type="GO" id="GO:0000329">
    <property type="term" value="C:fungal-type vacuole membrane"/>
    <property type="evidence" value="ECO:0007669"/>
    <property type="project" value="TreeGrafter"/>
</dbReference>
<feature type="transmembrane region" description="Helical" evidence="2">
    <location>
        <begin position="639"/>
        <end position="662"/>
    </location>
</feature>
<dbReference type="EMBL" id="NRSZ01000594">
    <property type="protein sequence ID" value="PNY26188.1"/>
    <property type="molecule type" value="Genomic_DNA"/>
</dbReference>
<accession>A0A2K3QF65</accession>
<feature type="region of interest" description="Disordered" evidence="1">
    <location>
        <begin position="1"/>
        <end position="627"/>
    </location>
</feature>
<dbReference type="Pfam" id="PF12751">
    <property type="entry name" value="Vac7"/>
    <property type="match status" value="1"/>
</dbReference>
<feature type="compositionally biased region" description="Polar residues" evidence="1">
    <location>
        <begin position="259"/>
        <end position="268"/>
    </location>
</feature>
<organism evidence="3 4">
    <name type="scientific">Tolypocladium capitatum</name>
    <dbReference type="NCBI Taxonomy" id="45235"/>
    <lineage>
        <taxon>Eukaryota</taxon>
        <taxon>Fungi</taxon>
        <taxon>Dikarya</taxon>
        <taxon>Ascomycota</taxon>
        <taxon>Pezizomycotina</taxon>
        <taxon>Sordariomycetes</taxon>
        <taxon>Hypocreomycetidae</taxon>
        <taxon>Hypocreales</taxon>
        <taxon>Ophiocordycipitaceae</taxon>
        <taxon>Tolypocladium</taxon>
    </lineage>
</organism>
<keyword evidence="4" id="KW-1185">Reference proteome</keyword>
<protein>
    <submittedName>
        <fullName evidence="3">Vacuolar segregation protein 7</fullName>
    </submittedName>
</protein>
<feature type="compositionally biased region" description="Polar residues" evidence="1">
    <location>
        <begin position="281"/>
        <end position="291"/>
    </location>
</feature>
<dbReference type="GO" id="GO:0000011">
    <property type="term" value="P:vacuole inheritance"/>
    <property type="evidence" value="ECO:0007669"/>
    <property type="project" value="TreeGrafter"/>
</dbReference>
<feature type="compositionally biased region" description="Polar residues" evidence="1">
    <location>
        <begin position="480"/>
        <end position="492"/>
    </location>
</feature>
<feature type="region of interest" description="Disordered" evidence="1">
    <location>
        <begin position="720"/>
        <end position="760"/>
    </location>
</feature>
<feature type="compositionally biased region" description="Basic and acidic residues" evidence="1">
    <location>
        <begin position="202"/>
        <end position="215"/>
    </location>
</feature>
<dbReference type="InterPro" id="IPR024260">
    <property type="entry name" value="Vac7"/>
</dbReference>
<feature type="compositionally biased region" description="Low complexity" evidence="1">
    <location>
        <begin position="185"/>
        <end position="201"/>
    </location>
</feature>
<comment type="caution">
    <text evidence="3">The sequence shown here is derived from an EMBL/GenBank/DDBJ whole genome shotgun (WGS) entry which is preliminary data.</text>
</comment>
<reference evidence="3 4" key="1">
    <citation type="submission" date="2017-08" db="EMBL/GenBank/DDBJ databases">
        <title>Harnessing the power of phylogenomics to disentangle the directionality and signatures of interkingdom host jumping in the parasitic fungal genus Tolypocladium.</title>
        <authorList>
            <person name="Quandt C.A."/>
            <person name="Patterson W."/>
            <person name="Spatafora J.W."/>
        </authorList>
    </citation>
    <scope>NUCLEOTIDE SEQUENCE [LARGE SCALE GENOMIC DNA]</scope>
    <source>
        <strain evidence="3 4">CBS 113982</strain>
    </source>
</reference>
<feature type="compositionally biased region" description="Basic and acidic residues" evidence="1">
    <location>
        <begin position="721"/>
        <end position="739"/>
    </location>
</feature>
<keyword evidence="2" id="KW-0472">Membrane</keyword>
<evidence type="ECO:0000256" key="1">
    <source>
        <dbReference type="SAM" id="MobiDB-lite"/>
    </source>
</evidence>
<feature type="compositionally biased region" description="Polar residues" evidence="1">
    <location>
        <begin position="839"/>
        <end position="850"/>
    </location>
</feature>
<feature type="compositionally biased region" description="Basic residues" evidence="1">
    <location>
        <begin position="610"/>
        <end position="619"/>
    </location>
</feature>
<feature type="compositionally biased region" description="Polar residues" evidence="1">
    <location>
        <begin position="310"/>
        <end position="341"/>
    </location>
</feature>
<evidence type="ECO:0000313" key="3">
    <source>
        <dbReference type="EMBL" id="PNY26188.1"/>
    </source>
</evidence>
<feature type="compositionally biased region" description="Polar residues" evidence="1">
    <location>
        <begin position="437"/>
        <end position="455"/>
    </location>
</feature>
<feature type="compositionally biased region" description="Polar residues" evidence="1">
    <location>
        <begin position="576"/>
        <end position="586"/>
    </location>
</feature>
<evidence type="ECO:0000313" key="4">
    <source>
        <dbReference type="Proteomes" id="UP000236621"/>
    </source>
</evidence>
<evidence type="ECO:0000256" key="2">
    <source>
        <dbReference type="SAM" id="Phobius"/>
    </source>
</evidence>
<keyword evidence="2" id="KW-0812">Transmembrane</keyword>
<feature type="compositionally biased region" description="Polar residues" evidence="1">
    <location>
        <begin position="26"/>
        <end position="40"/>
    </location>
</feature>
<feature type="region of interest" description="Disordered" evidence="1">
    <location>
        <begin position="839"/>
        <end position="863"/>
    </location>
</feature>
<dbReference type="PANTHER" id="PTHR28258">
    <property type="entry name" value="VACUOLAR SEGREGATION PROTEIN 7"/>
    <property type="match status" value="1"/>
</dbReference>
<dbReference type="PANTHER" id="PTHR28258:SF1">
    <property type="entry name" value="VACUOLAR SEGREGATION PROTEIN 7"/>
    <property type="match status" value="1"/>
</dbReference>
<dbReference type="Proteomes" id="UP000236621">
    <property type="component" value="Unassembled WGS sequence"/>
</dbReference>
<dbReference type="OrthoDB" id="1204at2759"/>
<dbReference type="STRING" id="45235.A0A2K3QF65"/>
<feature type="compositionally biased region" description="Basic residues" evidence="1">
    <location>
        <begin position="513"/>
        <end position="522"/>
    </location>
</feature>
<sequence length="863" mass="92231">MHAPQQVDDSPALMDETPPVSDGAQAATQPTTNKMANQQAGAPGTPLPSANATAGSQTSKQSSATNSVSQSPAASRDTSPTRNPRRTMSTQRLSSASRSRKNSQQDMSPSRQSKSNIPEPTLAPRTLSSTTTPNLRPASKEPQIQAPTPQKPTAIPDLRDSPRWPVSPRLRSPPPQLNKPGATAAPAISIQRSSPSPQPSESPHRPPDSDTDDTHPQPGIRTPARGPLETVQEVSQNNSPAHASDTALLDQVKEKFSAPDNQSDSGTVSDGGRALKAKCNMTGQQTGSDSGTAKAELRRPTSVPPPPLVSRQSSALSTKQAKSKPEGSTQNMTVETETVPSVPQVALATGAKSEAGNGTLKAKPSTETIRPKKEKKKTTRKQPPVSSATGSSKADIFEAKIASAVDEANTSDSEETFVYDSNPPDNTERSNRRFHSRTPSATSMASQADRQNNLRSIYGVMQDGGHGHVHGPVPKKSMKFVNTFNGNASDSLTPGDEDGKGTGRSAGGSARGTVRHHHHIGRWGRQPGNGHASLFDNESPFPNAAKSKLAGNNSRNSSGPTSPRNYHSARGHLSTKRSAMQMSSSYDLDETTGADDERAPLLDSTARSYRAGRSRRGPHSLRQAESQTYTRRSSYLNRFAACLVLTMMFLLVITGAIGFMFATSQPMTDIEIVSINNVVTSEQVLMYDLTVKAHNPNIVVVTIDHANLEIFAKSEYAGTDSDWRRTPRGPGEFHTRDDPANDPPRGPGEGNDDGDSRPNILLGRITKFDSPLTFEGSLFHQGTSSSTGEMQLPYPGNDTAGGSERWRRIVQNEFDLIVKGVVKYSLPLSAHIRSATVSGRTTVKPNSATDPSLRPNGTIPHAS</sequence>
<dbReference type="GO" id="GO:1903778">
    <property type="term" value="P:protein localization to vacuolar membrane"/>
    <property type="evidence" value="ECO:0007669"/>
    <property type="project" value="TreeGrafter"/>
</dbReference>
<feature type="compositionally biased region" description="Polar residues" evidence="1">
    <location>
        <begin position="48"/>
        <end position="118"/>
    </location>
</feature>
<gene>
    <name evidence="3" type="ORF">TCAP_03877</name>
</gene>